<dbReference type="STRING" id="716541.ECL_05086"/>
<name>A0A0H3CTM5_ENTCC</name>
<dbReference type="EMBL" id="CP001918">
    <property type="protein sequence ID" value="ADF64608.1"/>
    <property type="molecule type" value="Genomic_DNA"/>
</dbReference>
<keyword evidence="1" id="KW-0732">Signal</keyword>
<dbReference type="PATRIC" id="fig|716541.4.peg.5217"/>
<feature type="chain" id="PRO_5002606587" description="DUF1120 domain-containing protein" evidence="1">
    <location>
        <begin position="24"/>
        <end position="232"/>
    </location>
</feature>
<evidence type="ECO:0000313" key="3">
    <source>
        <dbReference type="Proteomes" id="UP000002363"/>
    </source>
</evidence>
<gene>
    <name evidence="2" type="ordered locus">ECL_05086</name>
</gene>
<accession>A0A0H3CTM5</accession>
<dbReference type="AlphaFoldDB" id="A0A0H3CTM5"/>
<proteinExistence type="predicted"/>
<dbReference type="OrthoDB" id="6602106at2"/>
<dbReference type="EnsemblBacteria" id="ADF64608">
    <property type="protein sequence ID" value="ADF64608"/>
    <property type="gene ID" value="ECL_05086"/>
</dbReference>
<evidence type="ECO:0000313" key="2">
    <source>
        <dbReference type="EMBL" id="ADF64608.1"/>
    </source>
</evidence>
<dbReference type="HOGENOM" id="CLU_093407_1_0_6"/>
<dbReference type="RefSeq" id="WP_013099351.1">
    <property type="nucleotide sequence ID" value="NC_014121.1"/>
</dbReference>
<dbReference type="eggNOG" id="COG3539">
    <property type="taxonomic scope" value="Bacteria"/>
</dbReference>
<reference evidence="2 3" key="1">
    <citation type="journal article" date="2010" name="J. Bacteriol.">
        <title>Complete genome sequence of Enterobacter cloacae subsp. cloacae type strain ATCC 13047.</title>
        <authorList>
            <person name="Ren Y."/>
            <person name="Ren Y."/>
            <person name="Zhou Z."/>
            <person name="Guo X."/>
            <person name="Li Y."/>
            <person name="Feng L."/>
            <person name="Wang L."/>
        </authorList>
    </citation>
    <scope>NUCLEOTIDE SEQUENCE [LARGE SCALE GENOMIC DNA]</scope>
    <source>
        <strain evidence="3">ATCC 13047 / DSM 30054 / NBRC 13535 / NCTC 10005 / WDCM 00083 / NCDC 279-56</strain>
    </source>
</reference>
<keyword evidence="3" id="KW-1185">Reference proteome</keyword>
<dbReference type="Proteomes" id="UP000002363">
    <property type="component" value="Chromosome"/>
</dbReference>
<dbReference type="Pfam" id="PF06551">
    <property type="entry name" value="DUF1120"/>
    <property type="match status" value="1"/>
</dbReference>
<evidence type="ECO:0008006" key="4">
    <source>
        <dbReference type="Google" id="ProtNLM"/>
    </source>
</evidence>
<dbReference type="KEGG" id="enc:ECL_05086"/>
<protein>
    <recommendedName>
        <fullName evidence="4">DUF1120 domain-containing protein</fullName>
    </recommendedName>
</protein>
<feature type="signal peptide" evidence="1">
    <location>
        <begin position="1"/>
        <end position="23"/>
    </location>
</feature>
<organism evidence="2 3">
    <name type="scientific">Enterobacter cloacae subsp. cloacae (strain ATCC 13047 / DSM 30054 / NBRC 13535 / NCTC 10005 / WDCM 00083 / NCDC 279-56)</name>
    <dbReference type="NCBI Taxonomy" id="716541"/>
    <lineage>
        <taxon>Bacteria</taxon>
        <taxon>Pseudomonadati</taxon>
        <taxon>Pseudomonadota</taxon>
        <taxon>Gammaproteobacteria</taxon>
        <taxon>Enterobacterales</taxon>
        <taxon>Enterobacteriaceae</taxon>
        <taxon>Enterobacter</taxon>
        <taxon>Enterobacter cloacae complex</taxon>
    </lineage>
</organism>
<evidence type="ECO:0000256" key="1">
    <source>
        <dbReference type="SAM" id="SignalP"/>
    </source>
</evidence>
<dbReference type="InterPro" id="IPR010546">
    <property type="entry name" value="DUF1120"/>
</dbReference>
<sequence length="232" mass="24324">MNALIKKGMLVTALAMSVNTAMAAQSIDIKVTGKILPSSCTPAFPSGGGVADFGTMKVASLNSTSMTPLTEMKEIPVAITCEEATRVAVKFTDSRDDSSPTEKVVMGNGFTGSPSTVFGLGMYNDKKIGAYALALFRTQGANTNSNGDPLYPLASIDGGKGWVVRGADYMQIYSDNSEIYAFASDKTSGAPSAESKINFKVAVSATINPTNDLNVTDEVTLDGLTNVELVYL</sequence>